<evidence type="ECO:0000313" key="3">
    <source>
        <dbReference type="Proteomes" id="UP000827609"/>
    </source>
</evidence>
<accession>A0AAE7WSK8</accession>
<keyword evidence="3" id="KW-1185">Reference proteome</keyword>
<evidence type="ECO:0000313" key="2">
    <source>
        <dbReference type="EMBL" id="QYW04986.1"/>
    </source>
</evidence>
<proteinExistence type="predicted"/>
<feature type="compositionally biased region" description="Acidic residues" evidence="1">
    <location>
        <begin position="339"/>
        <end position="348"/>
    </location>
</feature>
<dbReference type="Proteomes" id="UP000827609">
    <property type="component" value="Segment"/>
</dbReference>
<dbReference type="EMBL" id="MZ475896">
    <property type="protein sequence ID" value="QYW04986.1"/>
    <property type="molecule type" value="Genomic_DNA"/>
</dbReference>
<feature type="region of interest" description="Disordered" evidence="1">
    <location>
        <begin position="335"/>
        <end position="354"/>
    </location>
</feature>
<gene>
    <name evidence="2" type="ORF">pEaSNUABM7_00318</name>
</gene>
<protein>
    <submittedName>
        <fullName evidence="2">Uncharacterized protein</fullName>
    </submittedName>
</protein>
<organism evidence="2 3">
    <name type="scientific">Erwinia phage pEa_SNUABM_7</name>
    <dbReference type="NCBI Taxonomy" id="2866695"/>
    <lineage>
        <taxon>Viruses</taxon>
        <taxon>Duplodnaviria</taxon>
        <taxon>Heunggongvirae</taxon>
        <taxon>Uroviricota</taxon>
        <taxon>Caudoviricetes</taxon>
        <taxon>Snuvirus</taxon>
        <taxon>Snuvirus SNUABM7</taxon>
    </lineage>
</organism>
<sequence length="463" mass="53901">MIFDLRKSLAMVRTVIDDQVIYNFYNMIGRDMQLPGTTLKEIIDVQRKGELCTNIMWGTQKMEYRTLRFDERGDLLLDVTVGPHCYARLSYDQIEHYGRKEFKAINCIEIDSYLARDIRAHLRAVGQTEPKLEWYDNVSDDELKDALLSVGHMGPLAYEGKSRNQLEDMFEKFQRKHDAEYKYTHAHIGLDPDEKLPADLYEDEARSITRRSFAPQKTVDMMITEISNVMRMFDIWDSAPTSETHEWSMQEAYMAFYNSLVIDSDGSRLRELKDNPQFAINFIYGMAADLNWIHINEMTEDYRGSVVNRILQEIAVEISTSDDYCTTEHGIALIKKEEETEEEEEDASEPVSIEKKKKKGFPDIRSVEEVNYDALHIIEITYKLPKQPKLRTKLDVLQSRECYLEHFFGCLKENDWHRLDNITNLDLRRIVGAVTKSNGGRFSHNALLNIIKRAAKKLAATEF</sequence>
<name>A0AAE7WSK8_9CAUD</name>
<reference evidence="2" key="1">
    <citation type="submission" date="2021-06" db="EMBL/GenBank/DDBJ databases">
        <title>Complete genome sequence of Erwinia phage pEa_SNUABM_7.</title>
        <authorList>
            <person name="Kim S.G."/>
            <person name="Park S.C."/>
        </authorList>
    </citation>
    <scope>NUCLEOTIDE SEQUENCE</scope>
</reference>
<evidence type="ECO:0000256" key="1">
    <source>
        <dbReference type="SAM" id="MobiDB-lite"/>
    </source>
</evidence>